<organism evidence="2 3">
    <name type="scientific">Ambispora leptoticha</name>
    <dbReference type="NCBI Taxonomy" id="144679"/>
    <lineage>
        <taxon>Eukaryota</taxon>
        <taxon>Fungi</taxon>
        <taxon>Fungi incertae sedis</taxon>
        <taxon>Mucoromycota</taxon>
        <taxon>Glomeromycotina</taxon>
        <taxon>Glomeromycetes</taxon>
        <taxon>Archaeosporales</taxon>
        <taxon>Ambisporaceae</taxon>
        <taxon>Ambispora</taxon>
    </lineage>
</organism>
<dbReference type="InterPro" id="IPR016197">
    <property type="entry name" value="Chromo-like_dom_sf"/>
</dbReference>
<proteinExistence type="predicted"/>
<evidence type="ECO:0000313" key="2">
    <source>
        <dbReference type="EMBL" id="CAG8511485.1"/>
    </source>
</evidence>
<dbReference type="OrthoDB" id="433924at2759"/>
<accession>A0A9N8ZYZ6</accession>
<feature type="region of interest" description="Disordered" evidence="1">
    <location>
        <begin position="1"/>
        <end position="64"/>
    </location>
</feature>
<reference evidence="2" key="1">
    <citation type="submission" date="2021-06" db="EMBL/GenBank/DDBJ databases">
        <authorList>
            <person name="Kallberg Y."/>
            <person name="Tangrot J."/>
            <person name="Rosling A."/>
        </authorList>
    </citation>
    <scope>NUCLEOTIDE SEQUENCE</scope>
    <source>
        <strain evidence="2">FL130A</strain>
    </source>
</reference>
<comment type="caution">
    <text evidence="2">The sequence shown here is derived from an EMBL/GenBank/DDBJ whole genome shotgun (WGS) entry which is preliminary data.</text>
</comment>
<dbReference type="Proteomes" id="UP000789508">
    <property type="component" value="Unassembled WGS sequence"/>
</dbReference>
<keyword evidence="3" id="KW-1185">Reference proteome</keyword>
<dbReference type="AlphaFoldDB" id="A0A9N8ZYZ6"/>
<protein>
    <submittedName>
        <fullName evidence="2">2649_t:CDS:1</fullName>
    </submittedName>
</protein>
<evidence type="ECO:0000313" key="3">
    <source>
        <dbReference type="Proteomes" id="UP000789508"/>
    </source>
</evidence>
<sequence length="185" mass="21707">MSSRSKRFSFAQQDGSSERPPYGDRRYSNYGAEKQQQNVDDEMEEVEHDDFPMEEDRYEVESINSMKTENASELRWTKETWEPIENLDGCEEKLTKFYQVMRGTDLDDKNVDKRSSYLSAFWISQQQSEPHILREYKSSKTLDVEAYDKYVLKKGKSKSERSEGGPEIAAIPFVDFPATKLKDFY</sequence>
<gene>
    <name evidence="2" type="ORF">ALEPTO_LOCUS3998</name>
</gene>
<evidence type="ECO:0000256" key="1">
    <source>
        <dbReference type="SAM" id="MobiDB-lite"/>
    </source>
</evidence>
<dbReference type="EMBL" id="CAJVPS010000841">
    <property type="protein sequence ID" value="CAG8511485.1"/>
    <property type="molecule type" value="Genomic_DNA"/>
</dbReference>
<feature type="compositionally biased region" description="Acidic residues" evidence="1">
    <location>
        <begin position="39"/>
        <end position="48"/>
    </location>
</feature>
<name>A0A9N8ZYZ6_9GLOM</name>
<dbReference type="SUPFAM" id="SSF54160">
    <property type="entry name" value="Chromo domain-like"/>
    <property type="match status" value="1"/>
</dbReference>